<dbReference type="AlphaFoldDB" id="A0A2G5T112"/>
<comment type="caution">
    <text evidence="1">The sequence shown here is derived from an EMBL/GenBank/DDBJ whole genome shotgun (WGS) entry which is preliminary data.</text>
</comment>
<evidence type="ECO:0000313" key="2">
    <source>
        <dbReference type="Proteomes" id="UP000230233"/>
    </source>
</evidence>
<gene>
    <name evidence="1" type="primary">Cnig_chr_X.g26055</name>
    <name evidence="1" type="ORF">B9Z55_026055</name>
</gene>
<dbReference type="EMBL" id="PDUG01000006">
    <property type="protein sequence ID" value="PIC21085.1"/>
    <property type="molecule type" value="Genomic_DNA"/>
</dbReference>
<reference evidence="2" key="1">
    <citation type="submission" date="2017-10" db="EMBL/GenBank/DDBJ databases">
        <title>Rapid genome shrinkage in a self-fertile nematode reveals novel sperm competition proteins.</title>
        <authorList>
            <person name="Yin D."/>
            <person name="Schwarz E.M."/>
            <person name="Thomas C.G."/>
            <person name="Felde R.L."/>
            <person name="Korf I.F."/>
            <person name="Cutter A.D."/>
            <person name="Schartner C.M."/>
            <person name="Ralston E.J."/>
            <person name="Meyer B.J."/>
            <person name="Haag E.S."/>
        </authorList>
    </citation>
    <scope>NUCLEOTIDE SEQUENCE [LARGE SCALE GENOMIC DNA]</scope>
    <source>
        <strain evidence="2">JU1422</strain>
    </source>
</reference>
<sequence length="71" mass="7847">MSDSHPVLLRISLESLENSFILNSAVTNGNALCRTCAKIRGGKSVQLLFWPVFNHSCLEKSTESVTLFFTS</sequence>
<protein>
    <submittedName>
        <fullName evidence="1">Uncharacterized protein</fullName>
    </submittedName>
</protein>
<proteinExistence type="predicted"/>
<accession>A0A2G5T112</accession>
<keyword evidence="2" id="KW-1185">Reference proteome</keyword>
<name>A0A2G5T112_9PELO</name>
<organism evidence="1 2">
    <name type="scientific">Caenorhabditis nigoni</name>
    <dbReference type="NCBI Taxonomy" id="1611254"/>
    <lineage>
        <taxon>Eukaryota</taxon>
        <taxon>Metazoa</taxon>
        <taxon>Ecdysozoa</taxon>
        <taxon>Nematoda</taxon>
        <taxon>Chromadorea</taxon>
        <taxon>Rhabditida</taxon>
        <taxon>Rhabditina</taxon>
        <taxon>Rhabditomorpha</taxon>
        <taxon>Rhabditoidea</taxon>
        <taxon>Rhabditidae</taxon>
        <taxon>Peloderinae</taxon>
        <taxon>Caenorhabditis</taxon>
    </lineage>
</organism>
<evidence type="ECO:0000313" key="1">
    <source>
        <dbReference type="EMBL" id="PIC21085.1"/>
    </source>
</evidence>
<dbReference type="Proteomes" id="UP000230233">
    <property type="component" value="Chromosome X"/>
</dbReference>